<sequence>MRIIDIHGMTNMELVRGETDEWYWATDYIHGDLYEAEELFRQGHYVRSNRLYLIHYPDGTVYEPVPPVDGQYLGYPVYDDGYVVLLVVNFSESMIHILRFLHQQEKTQEVARLSLSTVGDCYNLILYTSPLSLTRQSNDGTFEIIWPEKVGFVIDDRETFNFREGDKLYFNIWYEDPDYQEETLVRSLRDGTILERFPGDIRIMPNRERWLIK</sequence>
<name>A0A3R5YSM2_9FIRM</name>
<comment type="caution">
    <text evidence="1">The sequence shown here is derived from an EMBL/GenBank/DDBJ whole genome shotgun (WGS) entry which is preliminary data.</text>
</comment>
<reference evidence="1 2" key="1">
    <citation type="submission" date="2018-08" db="EMBL/GenBank/DDBJ databases">
        <title>A genome reference for cultivated species of the human gut microbiota.</title>
        <authorList>
            <person name="Zou Y."/>
            <person name="Xue W."/>
            <person name="Luo G."/>
        </authorList>
    </citation>
    <scope>NUCLEOTIDE SEQUENCE [LARGE SCALE GENOMIC DNA]</scope>
    <source>
        <strain evidence="1 2">AF22-21</strain>
    </source>
</reference>
<protein>
    <submittedName>
        <fullName evidence="1">Uncharacterized protein</fullName>
    </submittedName>
</protein>
<evidence type="ECO:0000313" key="1">
    <source>
        <dbReference type="EMBL" id="RGS37571.1"/>
    </source>
</evidence>
<proteinExistence type="predicted"/>
<dbReference type="AlphaFoldDB" id="A0A3R5YSM2"/>
<evidence type="ECO:0000313" key="2">
    <source>
        <dbReference type="Proteomes" id="UP000283295"/>
    </source>
</evidence>
<dbReference type="OrthoDB" id="9780310at2"/>
<dbReference type="Proteomes" id="UP000283295">
    <property type="component" value="Unassembled WGS sequence"/>
</dbReference>
<organism evidence="1 2">
    <name type="scientific">Coprococcus eutactus</name>
    <dbReference type="NCBI Taxonomy" id="33043"/>
    <lineage>
        <taxon>Bacteria</taxon>
        <taxon>Bacillati</taxon>
        <taxon>Bacillota</taxon>
        <taxon>Clostridia</taxon>
        <taxon>Lachnospirales</taxon>
        <taxon>Lachnospiraceae</taxon>
        <taxon>Coprococcus</taxon>
    </lineage>
</organism>
<accession>A0A3R5YSM2</accession>
<gene>
    <name evidence="1" type="ORF">DWX94_12210</name>
</gene>
<dbReference type="EMBL" id="QRVK01000043">
    <property type="protein sequence ID" value="RGS37571.1"/>
    <property type="molecule type" value="Genomic_DNA"/>
</dbReference>